<dbReference type="Pfam" id="PF08447">
    <property type="entry name" value="PAS_3"/>
    <property type="match status" value="1"/>
</dbReference>
<reference evidence="11 12" key="1">
    <citation type="journal article" date="2009" name="Stand. Genomic Sci.">
        <title>Complete genome sequence of Desulfomicrobium baculatum type strain (X).</title>
        <authorList>
            <person name="Copeland A."/>
            <person name="Spring S."/>
            <person name="Goker M."/>
            <person name="Schneider S."/>
            <person name="Lapidus A."/>
            <person name="Del Rio T.G."/>
            <person name="Tice H."/>
            <person name="Cheng J.F."/>
            <person name="Chen F."/>
            <person name="Nolan M."/>
            <person name="Bruce D."/>
            <person name="Goodwin L."/>
            <person name="Pitluck S."/>
            <person name="Ivanova N."/>
            <person name="Mavrommatis K."/>
            <person name="Ovchinnikova G."/>
            <person name="Pati A."/>
            <person name="Chen A."/>
            <person name="Palaniappan K."/>
            <person name="Land M."/>
            <person name="Hauser L."/>
            <person name="Chang Y.J."/>
            <person name="Jeffries C.C."/>
            <person name="Meincke L."/>
            <person name="Sims D."/>
            <person name="Brettin T."/>
            <person name="Detter J.C."/>
            <person name="Han C."/>
            <person name="Chain P."/>
            <person name="Bristow J."/>
            <person name="Eisen J.A."/>
            <person name="Markowitz V."/>
            <person name="Hugenholtz P."/>
            <person name="Kyrpides N.C."/>
            <person name="Klenk H.P."/>
            <person name="Lucas S."/>
        </authorList>
    </citation>
    <scope>NUCLEOTIDE SEQUENCE [LARGE SCALE GENOMIC DNA]</scope>
    <source>
        <strain evidence="12">DSM 4028 / VKM B-1378 / X</strain>
    </source>
</reference>
<keyword evidence="5" id="KW-0010">Activator</keyword>
<dbReference type="InterPro" id="IPR002078">
    <property type="entry name" value="Sigma_54_int"/>
</dbReference>
<dbReference type="PROSITE" id="PS50113">
    <property type="entry name" value="PAC"/>
    <property type="match status" value="1"/>
</dbReference>
<dbReference type="InterPro" id="IPR035965">
    <property type="entry name" value="PAS-like_dom_sf"/>
</dbReference>
<feature type="coiled-coil region" evidence="7">
    <location>
        <begin position="302"/>
        <end position="333"/>
    </location>
</feature>
<accession>C7LQX0</accession>
<evidence type="ECO:0000256" key="5">
    <source>
        <dbReference type="ARBA" id="ARBA00023159"/>
    </source>
</evidence>
<dbReference type="Gene3D" id="2.10.70.100">
    <property type="match status" value="1"/>
</dbReference>
<dbReference type="InterPro" id="IPR013655">
    <property type="entry name" value="PAS_fold_3"/>
</dbReference>
<keyword evidence="7" id="KW-0175">Coiled coil</keyword>
<evidence type="ECO:0000313" key="12">
    <source>
        <dbReference type="Proteomes" id="UP000002216"/>
    </source>
</evidence>
<feature type="domain" description="PAS" evidence="9">
    <location>
        <begin position="185"/>
        <end position="256"/>
    </location>
</feature>
<evidence type="ECO:0000256" key="1">
    <source>
        <dbReference type="ARBA" id="ARBA00022741"/>
    </source>
</evidence>
<evidence type="ECO:0000256" key="7">
    <source>
        <dbReference type="SAM" id="Coils"/>
    </source>
</evidence>
<keyword evidence="1" id="KW-0547">Nucleotide-binding</keyword>
<proteinExistence type="predicted"/>
<dbReference type="eggNOG" id="COG2203">
    <property type="taxonomic scope" value="Bacteria"/>
</dbReference>
<dbReference type="SUPFAM" id="SSF46689">
    <property type="entry name" value="Homeodomain-like"/>
    <property type="match status" value="1"/>
</dbReference>
<keyword evidence="3" id="KW-0805">Transcription regulation</keyword>
<dbReference type="SUPFAM" id="SSF55781">
    <property type="entry name" value="GAF domain-like"/>
    <property type="match status" value="1"/>
</dbReference>
<dbReference type="SMART" id="SM00382">
    <property type="entry name" value="AAA"/>
    <property type="match status" value="1"/>
</dbReference>
<evidence type="ECO:0000259" key="9">
    <source>
        <dbReference type="PROSITE" id="PS50112"/>
    </source>
</evidence>
<evidence type="ECO:0000313" key="11">
    <source>
        <dbReference type="EMBL" id="ACU89199.1"/>
    </source>
</evidence>
<dbReference type="InterPro" id="IPR000700">
    <property type="entry name" value="PAS-assoc_C"/>
</dbReference>
<gene>
    <name evidence="11" type="ordered locus">Dbac_1092</name>
</gene>
<dbReference type="NCBIfam" id="TIGR00229">
    <property type="entry name" value="sensory_box"/>
    <property type="match status" value="1"/>
</dbReference>
<feature type="domain" description="PAC" evidence="10">
    <location>
        <begin position="259"/>
        <end position="311"/>
    </location>
</feature>
<evidence type="ECO:0000256" key="6">
    <source>
        <dbReference type="ARBA" id="ARBA00023163"/>
    </source>
</evidence>
<dbReference type="KEGG" id="dba:Dbac_1092"/>
<dbReference type="Pfam" id="PF00158">
    <property type="entry name" value="Sigma54_activat"/>
    <property type="match status" value="1"/>
</dbReference>
<dbReference type="PANTHER" id="PTHR32071">
    <property type="entry name" value="TRANSCRIPTIONAL REGULATORY PROTEIN"/>
    <property type="match status" value="1"/>
</dbReference>
<dbReference type="InterPro" id="IPR003593">
    <property type="entry name" value="AAA+_ATPase"/>
</dbReference>
<dbReference type="CDD" id="cd00130">
    <property type="entry name" value="PAS"/>
    <property type="match status" value="1"/>
</dbReference>
<dbReference type="InterPro" id="IPR025944">
    <property type="entry name" value="Sigma_54_int_dom_CS"/>
</dbReference>
<dbReference type="PROSITE" id="PS50045">
    <property type="entry name" value="SIGMA54_INTERACT_4"/>
    <property type="match status" value="1"/>
</dbReference>
<keyword evidence="6" id="KW-0804">Transcription</keyword>
<dbReference type="Gene3D" id="1.10.8.60">
    <property type="match status" value="1"/>
</dbReference>
<dbReference type="PROSITE" id="PS00688">
    <property type="entry name" value="SIGMA54_INTERACT_3"/>
    <property type="match status" value="1"/>
</dbReference>
<keyword evidence="12" id="KW-1185">Reference proteome</keyword>
<dbReference type="GO" id="GO:0003677">
    <property type="term" value="F:DNA binding"/>
    <property type="evidence" value="ECO:0007669"/>
    <property type="project" value="UniProtKB-KW"/>
</dbReference>
<dbReference type="InterPro" id="IPR058031">
    <property type="entry name" value="AAA_lid_NorR"/>
</dbReference>
<dbReference type="OrthoDB" id="9763792at2"/>
<sequence>MKPTMQSSFYDYHKRISEISARMVKASKAELDDEIQRSLKEALQPLGVDRGGLLQVFEDSPIVHIAYAWYDDGLEPVSKDINLAERYPWAYQHIVVQGKTWAMSCLGDLPPEADVDLRSYRLLGSKSVLSIPLFLGQKIDYILTVNALKEERDWPEEIVVYLRLLGEIFVSALQRRVDDYALLEAKERLSLAVESAGAGILDLDLESGVYWTTDRAREILGLDSGLSVKFENTLKLIHPDDKAMFQKVMGEVISKKGQGSIEYRIVLPNGQIRWLRRWVRYHEGFPAGRPRLLGITLDVTERQQMELKLRAQLQEIERLHGQLEEENSYLRNEVMSCRERKNLHNFGERMQEVLIKVEQVASTECTVLIEGETGTGKEVLAQAIHQSSPRSHRMMITVNCAALPAALVESELFGREKGAFTGALSRQVGRFELAQGSTLFLDEIGEMPLETQAKLLRVLQEGEFERLGSPKTIKVDVRVLAASNRDLAVEVSQGRFRRDLYYRLNVFPILLPPLRERREDIPQLVWEFISEFGDRMGKKIRRIAKNDMERLKVHAWPGNIRELRNVIEHAMIVTKGDTLELAHLLVNAPQDEPVVTLEEMERRHIQRILKVAGNRVRGSGGAAELLAINPSTLNSRMRKLGIKARPV</sequence>
<dbReference type="InterPro" id="IPR000014">
    <property type="entry name" value="PAS"/>
</dbReference>
<dbReference type="Gene3D" id="3.40.50.300">
    <property type="entry name" value="P-loop containing nucleotide triphosphate hydrolases"/>
    <property type="match status" value="1"/>
</dbReference>
<evidence type="ECO:0000259" key="10">
    <source>
        <dbReference type="PROSITE" id="PS50113"/>
    </source>
</evidence>
<dbReference type="AlphaFoldDB" id="C7LQX0"/>
<dbReference type="PROSITE" id="PS50112">
    <property type="entry name" value="PAS"/>
    <property type="match status" value="1"/>
</dbReference>
<dbReference type="RefSeq" id="WP_015773297.1">
    <property type="nucleotide sequence ID" value="NC_013173.1"/>
</dbReference>
<dbReference type="InterPro" id="IPR009057">
    <property type="entry name" value="Homeodomain-like_sf"/>
</dbReference>
<evidence type="ECO:0000256" key="3">
    <source>
        <dbReference type="ARBA" id="ARBA00023015"/>
    </source>
</evidence>
<dbReference type="Gene3D" id="3.30.450.20">
    <property type="entry name" value="PAS domain"/>
    <property type="match status" value="1"/>
</dbReference>
<dbReference type="STRING" id="525897.Dbac_1092"/>
<dbReference type="Proteomes" id="UP000002216">
    <property type="component" value="Chromosome"/>
</dbReference>
<keyword evidence="2" id="KW-0067">ATP-binding</keyword>
<dbReference type="Pfam" id="PF25601">
    <property type="entry name" value="AAA_lid_14"/>
    <property type="match status" value="1"/>
</dbReference>
<dbReference type="PROSITE" id="PS00675">
    <property type="entry name" value="SIGMA54_INTERACT_1"/>
    <property type="match status" value="1"/>
</dbReference>
<organism evidence="11 12">
    <name type="scientific">Desulfomicrobium baculatum (strain DSM 4028 / VKM B-1378 / X)</name>
    <name type="common">Desulfovibrio baculatus</name>
    <dbReference type="NCBI Taxonomy" id="525897"/>
    <lineage>
        <taxon>Bacteria</taxon>
        <taxon>Pseudomonadati</taxon>
        <taxon>Thermodesulfobacteriota</taxon>
        <taxon>Desulfovibrionia</taxon>
        <taxon>Desulfovibrionales</taxon>
        <taxon>Desulfomicrobiaceae</taxon>
        <taxon>Desulfomicrobium</taxon>
    </lineage>
</organism>
<dbReference type="PANTHER" id="PTHR32071:SF117">
    <property type="entry name" value="PTS-DEPENDENT DIHYDROXYACETONE KINASE OPERON REGULATORY PROTEIN-RELATED"/>
    <property type="match status" value="1"/>
</dbReference>
<dbReference type="CDD" id="cd00009">
    <property type="entry name" value="AAA"/>
    <property type="match status" value="1"/>
</dbReference>
<dbReference type="Gene3D" id="3.30.450.40">
    <property type="match status" value="1"/>
</dbReference>
<dbReference type="SUPFAM" id="SSF52540">
    <property type="entry name" value="P-loop containing nucleoside triphosphate hydrolases"/>
    <property type="match status" value="1"/>
</dbReference>
<dbReference type="HOGENOM" id="CLU_000445_8_9_7"/>
<dbReference type="FunFam" id="3.40.50.300:FF:000006">
    <property type="entry name" value="DNA-binding transcriptional regulator NtrC"/>
    <property type="match status" value="1"/>
</dbReference>
<evidence type="ECO:0000259" key="8">
    <source>
        <dbReference type="PROSITE" id="PS50045"/>
    </source>
</evidence>
<dbReference type="EMBL" id="CP001629">
    <property type="protein sequence ID" value="ACU89199.1"/>
    <property type="molecule type" value="Genomic_DNA"/>
</dbReference>
<dbReference type="InterPro" id="IPR029016">
    <property type="entry name" value="GAF-like_dom_sf"/>
</dbReference>
<feature type="domain" description="Sigma-54 factor interaction" evidence="8">
    <location>
        <begin position="343"/>
        <end position="572"/>
    </location>
</feature>
<dbReference type="InterPro" id="IPR027417">
    <property type="entry name" value="P-loop_NTPase"/>
</dbReference>
<evidence type="ECO:0000256" key="2">
    <source>
        <dbReference type="ARBA" id="ARBA00022840"/>
    </source>
</evidence>
<dbReference type="eggNOG" id="COG3829">
    <property type="taxonomic scope" value="Bacteria"/>
</dbReference>
<protein>
    <submittedName>
        <fullName evidence="11">Sigma54 specific transcriptional regulator with PAS/PAC sensor, Fis family</fullName>
    </submittedName>
</protein>
<evidence type="ECO:0000256" key="4">
    <source>
        <dbReference type="ARBA" id="ARBA00023125"/>
    </source>
</evidence>
<dbReference type="SUPFAM" id="SSF55785">
    <property type="entry name" value="PYP-like sensor domain (PAS domain)"/>
    <property type="match status" value="1"/>
</dbReference>
<dbReference type="GO" id="GO:0006355">
    <property type="term" value="P:regulation of DNA-templated transcription"/>
    <property type="evidence" value="ECO:0007669"/>
    <property type="project" value="InterPro"/>
</dbReference>
<dbReference type="Gene3D" id="1.10.10.60">
    <property type="entry name" value="Homeodomain-like"/>
    <property type="match status" value="1"/>
</dbReference>
<name>C7LQX0_DESBD</name>
<dbReference type="InterPro" id="IPR025662">
    <property type="entry name" value="Sigma_54_int_dom_ATP-bd_1"/>
</dbReference>
<keyword evidence="4" id="KW-0238">DNA-binding</keyword>
<dbReference type="GO" id="GO:0005524">
    <property type="term" value="F:ATP binding"/>
    <property type="evidence" value="ECO:0007669"/>
    <property type="project" value="UniProtKB-KW"/>
</dbReference>